<dbReference type="Proteomes" id="UP000245959">
    <property type="component" value="Unassembled WGS sequence"/>
</dbReference>
<evidence type="ECO:0000313" key="2">
    <source>
        <dbReference type="Proteomes" id="UP000245959"/>
    </source>
</evidence>
<proteinExistence type="predicted"/>
<evidence type="ECO:0008006" key="3">
    <source>
        <dbReference type="Google" id="ProtNLM"/>
    </source>
</evidence>
<accession>A0A2U1BAE2</accession>
<dbReference type="PANTHER" id="PTHR47381:SF3">
    <property type="entry name" value="ALPHA_BETA-HYDROLASES SUPERFAMILY PROTEIN"/>
    <property type="match status" value="1"/>
</dbReference>
<organism evidence="1 2">
    <name type="scientific">Victivallis vadensis</name>
    <dbReference type="NCBI Taxonomy" id="172901"/>
    <lineage>
        <taxon>Bacteria</taxon>
        <taxon>Pseudomonadati</taxon>
        <taxon>Lentisphaerota</taxon>
        <taxon>Lentisphaeria</taxon>
        <taxon>Victivallales</taxon>
        <taxon>Victivallaceae</taxon>
        <taxon>Victivallis</taxon>
    </lineage>
</organism>
<gene>
    <name evidence="1" type="ORF">C8D82_10268</name>
</gene>
<dbReference type="InterPro" id="IPR029058">
    <property type="entry name" value="AB_hydrolase_fold"/>
</dbReference>
<sequence length="332" mass="36716">MRMNGFKEVPEAVGKFAFENYPDYPSWRAAALPELKRLLGFDRLERLERKPVVPESLWKRRTPLGTIEKLRFSPEEGEEACIYICLPELPPPYKTFICLQGHSTGMHNSIAVEWQDETVPKAIEGDRDFAIGCLKRGIAAVCLEQRYMGERSSDPEHHPACLLPTLQNLMIGRTAIGDRVYDVDRLIDYLYTRGDIDRTRLGVMGNSGGGTTGMFAGAVLDRITHVIASCSFSSFRGSIGSMFHCACNYVPGLLEYGESADVVGLTAPKPVVIVNGDADEIFPLDEADRQFRRLEAVYRAAGAAGNCVHAVGGGGHRFYAAEAWSAMLPFFQ</sequence>
<dbReference type="PANTHER" id="PTHR47381">
    <property type="entry name" value="ALPHA/BETA-HYDROLASES SUPERFAMILY PROTEIN"/>
    <property type="match status" value="1"/>
</dbReference>
<dbReference type="EMBL" id="QEKH01000002">
    <property type="protein sequence ID" value="PVY45497.1"/>
    <property type="molecule type" value="Genomic_DNA"/>
</dbReference>
<dbReference type="AlphaFoldDB" id="A0A2U1BAE2"/>
<dbReference type="GeneID" id="78293858"/>
<comment type="caution">
    <text evidence="1">The sequence shown here is derived from an EMBL/GenBank/DDBJ whole genome shotgun (WGS) entry which is preliminary data.</text>
</comment>
<keyword evidence="2" id="KW-1185">Reference proteome</keyword>
<evidence type="ECO:0000313" key="1">
    <source>
        <dbReference type="EMBL" id="PVY45497.1"/>
    </source>
</evidence>
<dbReference type="Gene3D" id="3.40.50.1820">
    <property type="entry name" value="alpha/beta hydrolase"/>
    <property type="match status" value="1"/>
</dbReference>
<name>A0A2U1BAE2_9BACT</name>
<dbReference type="RefSeq" id="WP_116882526.1">
    <property type="nucleotide sequence ID" value="NZ_CABMMC010000063.1"/>
</dbReference>
<dbReference type="OrthoDB" id="3668964at2"/>
<reference evidence="1 2" key="1">
    <citation type="submission" date="2018-04" db="EMBL/GenBank/DDBJ databases">
        <title>Genomic Encyclopedia of Type Strains, Phase IV (KMG-IV): sequencing the most valuable type-strain genomes for metagenomic binning, comparative biology and taxonomic classification.</title>
        <authorList>
            <person name="Goeker M."/>
        </authorList>
    </citation>
    <scope>NUCLEOTIDE SEQUENCE [LARGE SCALE GENOMIC DNA]</scope>
    <source>
        <strain evidence="1 2">DSM 14823</strain>
    </source>
</reference>
<protein>
    <recommendedName>
        <fullName evidence="3">Acetyl xylan esterase AXE1</fullName>
    </recommendedName>
</protein>
<dbReference type="SUPFAM" id="SSF53474">
    <property type="entry name" value="alpha/beta-Hydrolases"/>
    <property type="match status" value="1"/>
</dbReference>